<keyword evidence="1" id="KW-0677">Repeat</keyword>
<dbReference type="Gene3D" id="1.25.40.10">
    <property type="entry name" value="Tetratricopeptide repeat domain"/>
    <property type="match status" value="2"/>
</dbReference>
<evidence type="ECO:0000256" key="2">
    <source>
        <dbReference type="PROSITE-ProRule" id="PRU00708"/>
    </source>
</evidence>
<dbReference type="InterPro" id="IPR046960">
    <property type="entry name" value="PPR_At4g14850-like_plant"/>
</dbReference>
<proteinExistence type="predicted"/>
<dbReference type="InterPro" id="IPR002885">
    <property type="entry name" value="PPR_rpt"/>
</dbReference>
<dbReference type="RefSeq" id="XP_039123289.1">
    <property type="nucleotide sequence ID" value="XM_039267355.1"/>
</dbReference>
<dbReference type="Proteomes" id="UP001515500">
    <property type="component" value="Chromosome 5"/>
</dbReference>
<dbReference type="AlphaFoldDB" id="A0AB40B7Q3"/>
<dbReference type="Pfam" id="PF13041">
    <property type="entry name" value="PPR_2"/>
    <property type="match status" value="1"/>
</dbReference>
<gene>
    <name evidence="4" type="primary">LOC120259896</name>
</gene>
<dbReference type="InterPro" id="IPR011990">
    <property type="entry name" value="TPR-like_helical_dom_sf"/>
</dbReference>
<protein>
    <submittedName>
        <fullName evidence="4">Pentatricopeptide repeat-containing protein At2g33680-like</fullName>
    </submittedName>
</protein>
<reference evidence="4" key="1">
    <citation type="submission" date="2025-08" db="UniProtKB">
        <authorList>
            <consortium name="RefSeq"/>
        </authorList>
    </citation>
    <scope>IDENTIFICATION</scope>
</reference>
<accession>A0AB40B7Q3</accession>
<dbReference type="GeneID" id="120259896"/>
<evidence type="ECO:0000313" key="4">
    <source>
        <dbReference type="RefSeq" id="XP_039123289.1"/>
    </source>
</evidence>
<dbReference type="PROSITE" id="PS51375">
    <property type="entry name" value="PPR"/>
    <property type="match status" value="1"/>
</dbReference>
<feature type="repeat" description="PPR" evidence="2">
    <location>
        <begin position="22"/>
        <end position="56"/>
    </location>
</feature>
<evidence type="ECO:0000256" key="1">
    <source>
        <dbReference type="ARBA" id="ARBA00022737"/>
    </source>
</evidence>
<evidence type="ECO:0000313" key="3">
    <source>
        <dbReference type="Proteomes" id="UP001515500"/>
    </source>
</evidence>
<keyword evidence="3" id="KW-1185">Reference proteome</keyword>
<name>A0AB40B7Q3_DIOCR</name>
<dbReference type="PANTHER" id="PTHR47926">
    <property type="entry name" value="PENTATRICOPEPTIDE REPEAT-CONTAINING PROTEIN"/>
    <property type="match status" value="1"/>
</dbReference>
<dbReference type="GO" id="GO:0009451">
    <property type="term" value="P:RNA modification"/>
    <property type="evidence" value="ECO:0007669"/>
    <property type="project" value="InterPro"/>
</dbReference>
<dbReference type="Pfam" id="PF01535">
    <property type="entry name" value="PPR"/>
    <property type="match status" value="2"/>
</dbReference>
<dbReference type="NCBIfam" id="TIGR00756">
    <property type="entry name" value="PPR"/>
    <property type="match status" value="1"/>
</dbReference>
<organism evidence="3 4">
    <name type="scientific">Dioscorea cayennensis subsp. rotundata</name>
    <name type="common">White Guinea yam</name>
    <name type="synonym">Dioscorea rotundata</name>
    <dbReference type="NCBI Taxonomy" id="55577"/>
    <lineage>
        <taxon>Eukaryota</taxon>
        <taxon>Viridiplantae</taxon>
        <taxon>Streptophyta</taxon>
        <taxon>Embryophyta</taxon>
        <taxon>Tracheophyta</taxon>
        <taxon>Spermatophyta</taxon>
        <taxon>Magnoliopsida</taxon>
        <taxon>Liliopsida</taxon>
        <taxon>Dioscoreales</taxon>
        <taxon>Dioscoreaceae</taxon>
        <taxon>Dioscorea</taxon>
    </lineage>
</organism>
<dbReference type="GO" id="GO:0003723">
    <property type="term" value="F:RNA binding"/>
    <property type="evidence" value="ECO:0007669"/>
    <property type="project" value="InterPro"/>
</dbReference>
<sequence>MYAKYGDLETAGMMFRSRTDRNTVSWTAMISGFIQNGLHEKALTLSREMKRAGAIPDRATFSSILRASACLALLELRKQFHSYIIQSSYMSSVFCGSAMLDLYAKCSFLTDTVLLFNKMPERNIVSWNTMIAAYAQNGQGSVAFLTGRGGEQRQRVDGMLGGIISAIKHAAAMINGSGDWQRQQQRETSVACLAALSQPSKHATMVNNGIELVKIPLDQNLRLYKEDGKLIDDPSIYRRLIGRLMYLTLTRLDLSYSIQLLSQFMDKLRDAHLIAAHKVIRYIKIAPVQGLFYPSSSTLQLNAYSDSDWGLV</sequence>